<evidence type="ECO:0000256" key="1">
    <source>
        <dbReference type="SAM" id="Phobius"/>
    </source>
</evidence>
<dbReference type="Proteomes" id="UP000612956">
    <property type="component" value="Unassembled WGS sequence"/>
</dbReference>
<dbReference type="RefSeq" id="WP_229683902.1">
    <property type="nucleotide sequence ID" value="NZ_BMMW01000002.1"/>
</dbReference>
<proteinExistence type="predicted"/>
<reference evidence="2" key="1">
    <citation type="journal article" date="2014" name="Int. J. Syst. Evol. Microbiol.">
        <title>Complete genome sequence of Corynebacterium casei LMG S-19264T (=DSM 44701T), isolated from a smear-ripened cheese.</title>
        <authorList>
            <consortium name="US DOE Joint Genome Institute (JGI-PGF)"/>
            <person name="Walter F."/>
            <person name="Albersmeier A."/>
            <person name="Kalinowski J."/>
            <person name="Ruckert C."/>
        </authorList>
    </citation>
    <scope>NUCLEOTIDE SEQUENCE</scope>
    <source>
        <strain evidence="2">CGMCC 4.7278</strain>
    </source>
</reference>
<keyword evidence="3" id="KW-1185">Reference proteome</keyword>
<reference evidence="2" key="2">
    <citation type="submission" date="2020-09" db="EMBL/GenBank/DDBJ databases">
        <authorList>
            <person name="Sun Q."/>
            <person name="Zhou Y."/>
        </authorList>
    </citation>
    <scope>NUCLEOTIDE SEQUENCE</scope>
    <source>
        <strain evidence="2">CGMCC 4.7278</strain>
    </source>
</reference>
<name>A0A917V8Y9_9NOCA</name>
<feature type="transmembrane region" description="Helical" evidence="1">
    <location>
        <begin position="48"/>
        <end position="71"/>
    </location>
</feature>
<keyword evidence="1" id="KW-1133">Transmembrane helix</keyword>
<dbReference type="Pfam" id="PF20226">
    <property type="entry name" value="DUF6585"/>
    <property type="match status" value="1"/>
</dbReference>
<gene>
    <name evidence="2" type="ORF">GCM10011591_24040</name>
</gene>
<sequence length="267" mass="29493">MITPNRPEDHTDDARHRVPLTQLIHLMAEYQHLGRHCDTYLATPADDIFVRGCGIVAGTLGTIGIICLVVGAWQGGLPLMIFACVPLLLALRRGMINRQNRAARIDVFDFGVTVYRTGQRVAGFRWDTMEVRQHEIPFHDSATVAYHLELSGPGGIEETVADTDFARPREWARAIQSAVTATQLPAAVEEIDAGGTVVFGDVGLNLDALTYEDEELPWEAIQLIDARSGHIRLKVAGNWKSLAPVGTIPNFYIFNELAERLRLTPVS</sequence>
<comment type="caution">
    <text evidence="2">The sequence shown here is derived from an EMBL/GenBank/DDBJ whole genome shotgun (WGS) entry which is preliminary data.</text>
</comment>
<dbReference type="AlphaFoldDB" id="A0A917V8Y9"/>
<dbReference type="InterPro" id="IPR046492">
    <property type="entry name" value="DUF6585"/>
</dbReference>
<evidence type="ECO:0000313" key="2">
    <source>
        <dbReference type="EMBL" id="GGK51536.1"/>
    </source>
</evidence>
<keyword evidence="1" id="KW-0472">Membrane</keyword>
<feature type="transmembrane region" description="Helical" evidence="1">
    <location>
        <begin position="77"/>
        <end position="95"/>
    </location>
</feature>
<evidence type="ECO:0000313" key="3">
    <source>
        <dbReference type="Proteomes" id="UP000612956"/>
    </source>
</evidence>
<dbReference type="EMBL" id="BMMW01000002">
    <property type="protein sequence ID" value="GGK51536.1"/>
    <property type="molecule type" value="Genomic_DNA"/>
</dbReference>
<organism evidence="2 3">
    <name type="scientific">Nocardia camponoti</name>
    <dbReference type="NCBI Taxonomy" id="1616106"/>
    <lineage>
        <taxon>Bacteria</taxon>
        <taxon>Bacillati</taxon>
        <taxon>Actinomycetota</taxon>
        <taxon>Actinomycetes</taxon>
        <taxon>Mycobacteriales</taxon>
        <taxon>Nocardiaceae</taxon>
        <taxon>Nocardia</taxon>
    </lineage>
</organism>
<keyword evidence="1" id="KW-0812">Transmembrane</keyword>
<protein>
    <submittedName>
        <fullName evidence="2">Uncharacterized protein</fullName>
    </submittedName>
</protein>
<accession>A0A917V8Y9</accession>